<feature type="region of interest" description="Disordered" evidence="1">
    <location>
        <begin position="1"/>
        <end position="24"/>
    </location>
</feature>
<dbReference type="EMBL" id="GBXM01106553">
    <property type="protein sequence ID" value="JAH02024.1"/>
    <property type="molecule type" value="Transcribed_RNA"/>
</dbReference>
<organism evidence="2">
    <name type="scientific">Anguilla anguilla</name>
    <name type="common">European freshwater eel</name>
    <name type="synonym">Muraena anguilla</name>
    <dbReference type="NCBI Taxonomy" id="7936"/>
    <lineage>
        <taxon>Eukaryota</taxon>
        <taxon>Metazoa</taxon>
        <taxon>Chordata</taxon>
        <taxon>Craniata</taxon>
        <taxon>Vertebrata</taxon>
        <taxon>Euteleostomi</taxon>
        <taxon>Actinopterygii</taxon>
        <taxon>Neopterygii</taxon>
        <taxon>Teleostei</taxon>
        <taxon>Anguilliformes</taxon>
        <taxon>Anguillidae</taxon>
        <taxon>Anguilla</taxon>
    </lineage>
</organism>
<feature type="compositionally biased region" description="Polar residues" evidence="1">
    <location>
        <begin position="12"/>
        <end position="24"/>
    </location>
</feature>
<accession>A0A0E9PBW6</accession>
<evidence type="ECO:0000256" key="1">
    <source>
        <dbReference type="SAM" id="MobiDB-lite"/>
    </source>
</evidence>
<sequence length="24" mass="2584">MHSSLGEKETDGLQTGNKPSLRTP</sequence>
<feature type="compositionally biased region" description="Basic and acidic residues" evidence="1">
    <location>
        <begin position="1"/>
        <end position="11"/>
    </location>
</feature>
<reference evidence="2" key="1">
    <citation type="submission" date="2014-11" db="EMBL/GenBank/DDBJ databases">
        <authorList>
            <person name="Amaro Gonzalez C."/>
        </authorList>
    </citation>
    <scope>NUCLEOTIDE SEQUENCE</scope>
</reference>
<name>A0A0E9PBW6_ANGAN</name>
<protein>
    <submittedName>
        <fullName evidence="2">Uncharacterized protein</fullName>
    </submittedName>
</protein>
<evidence type="ECO:0000313" key="2">
    <source>
        <dbReference type="EMBL" id="JAH02024.1"/>
    </source>
</evidence>
<dbReference type="AlphaFoldDB" id="A0A0E9PBW6"/>
<proteinExistence type="predicted"/>
<reference evidence="2" key="2">
    <citation type="journal article" date="2015" name="Fish Shellfish Immunol.">
        <title>Early steps in the European eel (Anguilla anguilla)-Vibrio vulnificus interaction in the gills: Role of the RtxA13 toxin.</title>
        <authorList>
            <person name="Callol A."/>
            <person name="Pajuelo D."/>
            <person name="Ebbesson L."/>
            <person name="Teles M."/>
            <person name="MacKenzie S."/>
            <person name="Amaro C."/>
        </authorList>
    </citation>
    <scope>NUCLEOTIDE SEQUENCE</scope>
</reference>